<evidence type="ECO:0000256" key="1">
    <source>
        <dbReference type="ARBA" id="ARBA00022485"/>
    </source>
</evidence>
<accession>A0A9D1T1J1</accession>
<evidence type="ECO:0000256" key="8">
    <source>
        <dbReference type="HAMAP-Rule" id="MF_00917"/>
    </source>
</evidence>
<feature type="binding site" evidence="8">
    <location>
        <begin position="140"/>
        <end position="142"/>
    </location>
    <ligand>
        <name>S-adenosyl-L-methionine</name>
        <dbReference type="ChEBI" id="CHEBI:59789"/>
    </ligand>
</feature>
<feature type="domain" description="Radical SAM core" evidence="9">
    <location>
        <begin position="40"/>
        <end position="228"/>
    </location>
</feature>
<name>A0A9D1T1J1_9BACT</name>
<dbReference type="EC" id="4.3.99.3" evidence="8"/>
<evidence type="ECO:0000256" key="6">
    <source>
        <dbReference type="ARBA" id="ARBA00023014"/>
    </source>
</evidence>
<reference evidence="10" key="1">
    <citation type="submission" date="2020-10" db="EMBL/GenBank/DDBJ databases">
        <authorList>
            <person name="Gilroy R."/>
        </authorList>
    </citation>
    <scope>NUCLEOTIDE SEQUENCE</scope>
    <source>
        <strain evidence="10">10669</strain>
    </source>
</reference>
<feature type="binding site" evidence="8">
    <location>
        <position position="97"/>
    </location>
    <ligand>
        <name>substrate</name>
    </ligand>
</feature>
<gene>
    <name evidence="8" type="primary">queE</name>
    <name evidence="10" type="ORF">IAC75_05175</name>
</gene>
<comment type="pathway">
    <text evidence="8">Purine metabolism; 7-cyano-7-deazaguanine biosynthesis.</text>
</comment>
<feature type="binding site" evidence="8">
    <location>
        <position position="49"/>
    </location>
    <ligand>
        <name>substrate</name>
    </ligand>
</feature>
<comment type="caution">
    <text evidence="8">Lacks conserved residue(s) required for the propagation of feature annotation.</text>
</comment>
<keyword evidence="6 8" id="KW-0411">Iron-sulfur</keyword>
<keyword evidence="1 8" id="KW-0004">4Fe-4S</keyword>
<evidence type="ECO:0000256" key="3">
    <source>
        <dbReference type="ARBA" id="ARBA00022723"/>
    </source>
</evidence>
<dbReference type="SUPFAM" id="SSF102114">
    <property type="entry name" value="Radical SAM enzymes"/>
    <property type="match status" value="1"/>
</dbReference>
<dbReference type="Proteomes" id="UP000886812">
    <property type="component" value="Unassembled WGS sequence"/>
</dbReference>
<evidence type="ECO:0000313" key="11">
    <source>
        <dbReference type="Proteomes" id="UP000886812"/>
    </source>
</evidence>
<dbReference type="InterPro" id="IPR013785">
    <property type="entry name" value="Aldolase_TIM"/>
</dbReference>
<dbReference type="GO" id="GO:0008616">
    <property type="term" value="P:tRNA queuosine(34) biosynthetic process"/>
    <property type="evidence" value="ECO:0007669"/>
    <property type="project" value="UniProtKB-UniRule"/>
</dbReference>
<dbReference type="Gene3D" id="3.20.20.70">
    <property type="entry name" value="Aldolase class I"/>
    <property type="match status" value="1"/>
</dbReference>
<evidence type="ECO:0000256" key="5">
    <source>
        <dbReference type="ARBA" id="ARBA00023004"/>
    </source>
</evidence>
<organism evidence="10 11">
    <name type="scientific">Candidatus Spyradosoma merdigallinarum</name>
    <dbReference type="NCBI Taxonomy" id="2840950"/>
    <lineage>
        <taxon>Bacteria</taxon>
        <taxon>Pseudomonadati</taxon>
        <taxon>Verrucomicrobiota</taxon>
        <taxon>Opitutia</taxon>
        <taxon>Opitutia incertae sedis</taxon>
        <taxon>Candidatus Spyradosoma</taxon>
    </lineage>
</organism>
<comment type="similarity">
    <text evidence="8">Belongs to the radical SAM superfamily. 7-carboxy-7-deazaguanine synthase family.</text>
</comment>
<dbReference type="InterPro" id="IPR058240">
    <property type="entry name" value="rSAM_sf"/>
</dbReference>
<reference evidence="10" key="2">
    <citation type="journal article" date="2021" name="PeerJ">
        <title>Extensive microbial diversity within the chicken gut microbiome revealed by metagenomics and culture.</title>
        <authorList>
            <person name="Gilroy R."/>
            <person name="Ravi A."/>
            <person name="Getino M."/>
            <person name="Pursley I."/>
            <person name="Horton D.L."/>
            <person name="Alikhan N.F."/>
            <person name="Baker D."/>
            <person name="Gharbi K."/>
            <person name="Hall N."/>
            <person name="Watson M."/>
            <person name="Adriaenssens E.M."/>
            <person name="Foster-Nyarko E."/>
            <person name="Jarju S."/>
            <person name="Secka A."/>
            <person name="Antonio M."/>
            <person name="Oren A."/>
            <person name="Chaudhuri R.R."/>
            <person name="La Ragione R."/>
            <person name="Hildebrand F."/>
            <person name="Pallen M.J."/>
        </authorList>
    </citation>
    <scope>NUCLEOTIDE SEQUENCE</scope>
    <source>
        <strain evidence="10">10669</strain>
    </source>
</reference>
<dbReference type="AlphaFoldDB" id="A0A9D1T1J1"/>
<dbReference type="PIRSF" id="PIRSF000370">
    <property type="entry name" value="QueE"/>
    <property type="match status" value="1"/>
</dbReference>
<keyword evidence="7 8" id="KW-0456">Lyase</keyword>
<proteinExistence type="inferred from homology"/>
<dbReference type="PANTHER" id="PTHR42836">
    <property type="entry name" value="7-CARBOXY-7-DEAZAGUANINE SYNTHASE"/>
    <property type="match status" value="1"/>
</dbReference>
<feature type="binding site" evidence="8">
    <location>
        <position position="53"/>
    </location>
    <ligand>
        <name>[4Fe-4S] cluster</name>
        <dbReference type="ChEBI" id="CHEBI:49883"/>
        <note>4Fe-4S-S-AdoMet</note>
    </ligand>
</feature>
<evidence type="ECO:0000256" key="4">
    <source>
        <dbReference type="ARBA" id="ARBA00022842"/>
    </source>
</evidence>
<evidence type="ECO:0000256" key="7">
    <source>
        <dbReference type="ARBA" id="ARBA00023239"/>
    </source>
</evidence>
<comment type="cofactor">
    <cofactor evidence="8">
        <name>S-adenosyl-L-methionine</name>
        <dbReference type="ChEBI" id="CHEBI:59789"/>
    </cofactor>
    <text evidence="8">Binds 1 S-adenosyl-L-methionine per subunit.</text>
</comment>
<comment type="cofactor">
    <cofactor evidence="8">
        <name>Mg(2+)</name>
        <dbReference type="ChEBI" id="CHEBI:18420"/>
    </cofactor>
</comment>
<sequence>MKNKNNSAPPKKSETGTRAGNAGVYPVFERFHSWQGEGAHAGRSAFFIRLFGCPIRCAWCDSAGTWGDVPPASLENLSAETLAAEAAAARPDFVVVTGGEPAIRDLSPLCAALRSRGLRVHLETSGAFPIRGDFDWIALSPKTARLPLAENWARASELKIIVSRPEDIAFWSEKIARERVAPDAPIWLHPEWSQRENSAVLDAISAQVRARGFPFRAGWQLHKLYAVR</sequence>
<feature type="binding site" evidence="8">
    <location>
        <position position="99"/>
    </location>
    <ligand>
        <name>S-adenosyl-L-methionine</name>
        <dbReference type="ChEBI" id="CHEBI:59789"/>
    </ligand>
</feature>
<keyword evidence="2 8" id="KW-0949">S-adenosyl-L-methionine</keyword>
<dbReference type="HAMAP" id="MF_00917">
    <property type="entry name" value="QueE"/>
    <property type="match status" value="1"/>
</dbReference>
<dbReference type="PROSITE" id="PS51918">
    <property type="entry name" value="RADICAL_SAM"/>
    <property type="match status" value="1"/>
</dbReference>
<dbReference type="SFLD" id="SFLDS00029">
    <property type="entry name" value="Radical_SAM"/>
    <property type="match status" value="1"/>
</dbReference>
<feature type="binding site" evidence="8">
    <location>
        <position position="62"/>
    </location>
    <ligand>
        <name>Mg(2+)</name>
        <dbReference type="ChEBI" id="CHEBI:18420"/>
    </ligand>
</feature>
<dbReference type="InterPro" id="IPR024924">
    <property type="entry name" value="7-CO-7-deazaguanine_synth-like"/>
</dbReference>
<keyword evidence="3 8" id="KW-0479">Metal-binding</keyword>
<dbReference type="PANTHER" id="PTHR42836:SF1">
    <property type="entry name" value="7-CARBOXY-7-DEAZAGUANINE SYNTHASE"/>
    <property type="match status" value="1"/>
</dbReference>
<keyword evidence="4 8" id="KW-0460">Magnesium</keyword>
<comment type="function">
    <text evidence="8">Catalyzes the complex heterocyclic radical-mediated conversion of 6-carboxy-5,6,7,8-tetrahydropterin (CPH4) to 7-carboxy-7-deazaguanine (CDG), a step common to the biosynthetic pathways of all 7-deazapurine-containing compounds.</text>
</comment>
<feature type="binding site" evidence="8">
    <location>
        <position position="60"/>
    </location>
    <ligand>
        <name>[4Fe-4S] cluster</name>
        <dbReference type="ChEBI" id="CHEBI:49883"/>
        <note>4Fe-4S-S-AdoMet</note>
    </ligand>
</feature>
<dbReference type="GO" id="GO:0016840">
    <property type="term" value="F:carbon-nitrogen lyase activity"/>
    <property type="evidence" value="ECO:0007669"/>
    <property type="project" value="UniProtKB-UniRule"/>
</dbReference>
<comment type="subunit">
    <text evidence="8">Homodimer.</text>
</comment>
<comment type="catalytic activity">
    <reaction evidence="8">
        <text>6-carboxy-5,6,7,8-tetrahydropterin + H(+) = 7-carboxy-7-carbaguanine + NH4(+)</text>
        <dbReference type="Rhea" id="RHEA:27974"/>
        <dbReference type="ChEBI" id="CHEBI:15378"/>
        <dbReference type="ChEBI" id="CHEBI:28938"/>
        <dbReference type="ChEBI" id="CHEBI:61032"/>
        <dbReference type="ChEBI" id="CHEBI:61036"/>
        <dbReference type="EC" id="4.3.99.3"/>
    </reaction>
</comment>
<keyword evidence="8" id="KW-0671">Queuosine biosynthesis</keyword>
<evidence type="ECO:0000313" key="10">
    <source>
        <dbReference type="EMBL" id="HIV04524.1"/>
    </source>
</evidence>
<dbReference type="Pfam" id="PF04055">
    <property type="entry name" value="Radical_SAM"/>
    <property type="match status" value="1"/>
</dbReference>
<dbReference type="GO" id="GO:0051539">
    <property type="term" value="F:4 iron, 4 sulfur cluster binding"/>
    <property type="evidence" value="ECO:0007669"/>
    <property type="project" value="UniProtKB-UniRule"/>
</dbReference>
<dbReference type="GO" id="GO:1904047">
    <property type="term" value="F:S-adenosyl-L-methionine binding"/>
    <property type="evidence" value="ECO:0007669"/>
    <property type="project" value="UniProtKB-UniRule"/>
</dbReference>
<dbReference type="InterPro" id="IPR007197">
    <property type="entry name" value="rSAM"/>
</dbReference>
<dbReference type="GO" id="GO:0000287">
    <property type="term" value="F:magnesium ion binding"/>
    <property type="evidence" value="ECO:0007669"/>
    <property type="project" value="UniProtKB-UniRule"/>
</dbReference>
<feature type="binding site" evidence="8">
    <location>
        <begin position="34"/>
        <end position="36"/>
    </location>
    <ligand>
        <name>substrate</name>
    </ligand>
</feature>
<keyword evidence="5 8" id="KW-0408">Iron</keyword>
<dbReference type="EMBL" id="DVOG01000133">
    <property type="protein sequence ID" value="HIV04524.1"/>
    <property type="molecule type" value="Genomic_DNA"/>
</dbReference>
<comment type="cofactor">
    <cofactor evidence="8">
        <name>[4Fe-4S] cluster</name>
        <dbReference type="ChEBI" id="CHEBI:49883"/>
    </cofactor>
    <text evidence="8">Binds 1 [4Fe-4S] cluster. The cluster is coordinated with 3 cysteines and an exchangeable S-adenosyl-L-methionine.</text>
</comment>
<evidence type="ECO:0000256" key="2">
    <source>
        <dbReference type="ARBA" id="ARBA00022691"/>
    </source>
</evidence>
<comment type="caution">
    <text evidence="10">The sequence shown here is derived from an EMBL/GenBank/DDBJ whole genome shotgun (WGS) entry which is preliminary data.</text>
</comment>
<feature type="binding site" evidence="8">
    <location>
        <begin position="59"/>
        <end position="61"/>
    </location>
    <ligand>
        <name>S-adenosyl-L-methionine</name>
        <dbReference type="ChEBI" id="CHEBI:59789"/>
    </ligand>
</feature>
<feature type="binding site" evidence="8">
    <location>
        <position position="57"/>
    </location>
    <ligand>
        <name>[4Fe-4S] cluster</name>
        <dbReference type="ChEBI" id="CHEBI:49883"/>
        <note>4Fe-4S-S-AdoMet</note>
    </ligand>
</feature>
<protein>
    <recommendedName>
        <fullName evidence="8">7-carboxy-7-deazaguanine synthase</fullName>
        <shortName evidence="8">CDG synthase</shortName>
        <ecNumber evidence="8">4.3.99.3</ecNumber>
    </recommendedName>
    <alternativeName>
        <fullName evidence="8">Queuosine biosynthesis protein QueE</fullName>
    </alternativeName>
</protein>
<evidence type="ECO:0000259" key="9">
    <source>
        <dbReference type="PROSITE" id="PS51918"/>
    </source>
</evidence>